<dbReference type="AlphaFoldDB" id="A0A9P1FVJ4"/>
<reference evidence="1" key="1">
    <citation type="submission" date="2022-10" db="EMBL/GenBank/DDBJ databases">
        <authorList>
            <person name="Chen Y."/>
            <person name="Dougan E. K."/>
            <person name="Chan C."/>
            <person name="Rhodes N."/>
            <person name="Thang M."/>
        </authorList>
    </citation>
    <scope>NUCLEOTIDE SEQUENCE</scope>
</reference>
<evidence type="ECO:0000313" key="1">
    <source>
        <dbReference type="EMBL" id="CAI3990093.1"/>
    </source>
</evidence>
<dbReference type="Proteomes" id="UP001152797">
    <property type="component" value="Unassembled WGS sequence"/>
</dbReference>
<accession>A0A9P1FVJ4</accession>
<keyword evidence="4" id="KW-1185">Reference proteome</keyword>
<dbReference type="EMBL" id="CAMXCT020001440">
    <property type="protein sequence ID" value="CAL1143468.1"/>
    <property type="molecule type" value="Genomic_DNA"/>
</dbReference>
<dbReference type="EMBL" id="CAMXCT010001440">
    <property type="protein sequence ID" value="CAI3990093.1"/>
    <property type="molecule type" value="Genomic_DNA"/>
</dbReference>
<evidence type="ECO:0000313" key="2">
    <source>
        <dbReference type="EMBL" id="CAI4015742.1"/>
    </source>
</evidence>
<sequence>MSNMPMTCNMPRIWGKGEIILTVKVNSDLWTSDTNKIKDLQRLNGDSELAAALLIAFWFRNASDICHWLKRELADIVLEFYSYGVGSQFDLAKFGLVEDEERDRQVIGLGAADKRLVLAKMVDGAMTEMVLSEDKAIEALLSKGSYMRGWHPGLPIHMS</sequence>
<dbReference type="EMBL" id="CAMXCT010006546">
    <property type="protein sequence ID" value="CAI4015742.1"/>
    <property type="molecule type" value="Genomic_DNA"/>
</dbReference>
<name>A0A9P1FVJ4_9DINO</name>
<reference evidence="3" key="2">
    <citation type="submission" date="2024-04" db="EMBL/GenBank/DDBJ databases">
        <authorList>
            <person name="Chen Y."/>
            <person name="Shah S."/>
            <person name="Dougan E. K."/>
            <person name="Thang M."/>
            <person name="Chan C."/>
        </authorList>
    </citation>
    <scope>NUCLEOTIDE SEQUENCE [LARGE SCALE GENOMIC DNA]</scope>
</reference>
<protein>
    <submittedName>
        <fullName evidence="1">Uncharacterized protein</fullName>
    </submittedName>
</protein>
<dbReference type="EMBL" id="CAMXCT030001440">
    <property type="protein sequence ID" value="CAL4777405.1"/>
    <property type="molecule type" value="Genomic_DNA"/>
</dbReference>
<comment type="caution">
    <text evidence="1">The sequence shown here is derived from an EMBL/GenBank/DDBJ whole genome shotgun (WGS) entry which is preliminary data.</text>
</comment>
<proteinExistence type="predicted"/>
<dbReference type="EMBL" id="CAMXCT020006546">
    <property type="protein sequence ID" value="CAL1169117.1"/>
    <property type="molecule type" value="Genomic_DNA"/>
</dbReference>
<evidence type="ECO:0000313" key="3">
    <source>
        <dbReference type="EMBL" id="CAL1143468.1"/>
    </source>
</evidence>
<evidence type="ECO:0000313" key="4">
    <source>
        <dbReference type="Proteomes" id="UP001152797"/>
    </source>
</evidence>
<organism evidence="1">
    <name type="scientific">Cladocopium goreaui</name>
    <dbReference type="NCBI Taxonomy" id="2562237"/>
    <lineage>
        <taxon>Eukaryota</taxon>
        <taxon>Sar</taxon>
        <taxon>Alveolata</taxon>
        <taxon>Dinophyceae</taxon>
        <taxon>Suessiales</taxon>
        <taxon>Symbiodiniaceae</taxon>
        <taxon>Cladocopium</taxon>
    </lineage>
</organism>
<dbReference type="EMBL" id="CAMXCT030006546">
    <property type="protein sequence ID" value="CAL4803054.1"/>
    <property type="molecule type" value="Genomic_DNA"/>
</dbReference>
<gene>
    <name evidence="1" type="ORF">C1SCF055_LOCUS17113</name>
    <name evidence="2" type="ORF">C1SCF055_LOCUS40555</name>
</gene>